<dbReference type="PANTHER" id="PTHR43537">
    <property type="entry name" value="TRANSCRIPTIONAL REGULATOR, GNTR FAMILY"/>
    <property type="match status" value="1"/>
</dbReference>
<dbReference type="PROSITE" id="PS50949">
    <property type="entry name" value="HTH_GNTR"/>
    <property type="match status" value="1"/>
</dbReference>
<dbReference type="OrthoDB" id="9788098at2"/>
<name>A0A1K2HS86_9HYPH</name>
<evidence type="ECO:0000259" key="4">
    <source>
        <dbReference type="PROSITE" id="PS50949"/>
    </source>
</evidence>
<dbReference type="SUPFAM" id="SSF48008">
    <property type="entry name" value="GntR ligand-binding domain-like"/>
    <property type="match status" value="1"/>
</dbReference>
<sequence>MLMSTIEHAISVSDLPAGEQVHALLHRAIVRMELLPGQRISENALAAEMSVSRTPIREALQRLERQGLVFVRPQRGTFVAPLNLQAIRSAYFIRLSLEKAVATEAARLRSAKDVERLEAAIAEQEGVLASRQREDFFDLNANFHRQLVVVSDLTGIAGVLDEARHHLDRVRLAHLDHAGPYPLAPIIEEHRAIVAAIAAQDVAAAEQLMHLHIEKVLPRYDLLKAKRPEFFALPGEITGPPGTRRPRNSLHR</sequence>
<organism evidence="5 6">
    <name type="scientific">Devosia enhydra</name>
    <dbReference type="NCBI Taxonomy" id="665118"/>
    <lineage>
        <taxon>Bacteria</taxon>
        <taxon>Pseudomonadati</taxon>
        <taxon>Pseudomonadota</taxon>
        <taxon>Alphaproteobacteria</taxon>
        <taxon>Hyphomicrobiales</taxon>
        <taxon>Devosiaceae</taxon>
        <taxon>Devosia</taxon>
    </lineage>
</organism>
<dbReference type="InterPro" id="IPR036388">
    <property type="entry name" value="WH-like_DNA-bd_sf"/>
</dbReference>
<dbReference type="SUPFAM" id="SSF46785">
    <property type="entry name" value="Winged helix' DNA-binding domain"/>
    <property type="match status" value="1"/>
</dbReference>
<keyword evidence="3" id="KW-0804">Transcription</keyword>
<evidence type="ECO:0000313" key="5">
    <source>
        <dbReference type="EMBL" id="SFZ80621.1"/>
    </source>
</evidence>
<dbReference type="GO" id="GO:0003677">
    <property type="term" value="F:DNA binding"/>
    <property type="evidence" value="ECO:0007669"/>
    <property type="project" value="UniProtKB-KW"/>
</dbReference>
<keyword evidence="2 5" id="KW-0238">DNA-binding</keyword>
<dbReference type="InterPro" id="IPR011711">
    <property type="entry name" value="GntR_C"/>
</dbReference>
<dbReference type="PRINTS" id="PR00035">
    <property type="entry name" value="HTHGNTR"/>
</dbReference>
<dbReference type="Gene3D" id="1.10.10.10">
    <property type="entry name" value="Winged helix-like DNA-binding domain superfamily/Winged helix DNA-binding domain"/>
    <property type="match status" value="1"/>
</dbReference>
<evidence type="ECO:0000256" key="3">
    <source>
        <dbReference type="ARBA" id="ARBA00023163"/>
    </source>
</evidence>
<dbReference type="RefSeq" id="WP_072338419.1">
    <property type="nucleotide sequence ID" value="NZ_FPKU01000001.1"/>
</dbReference>
<dbReference type="SMART" id="SM00345">
    <property type="entry name" value="HTH_GNTR"/>
    <property type="match status" value="1"/>
</dbReference>
<gene>
    <name evidence="5" type="ORF">SAMN02983003_0033</name>
</gene>
<dbReference type="AlphaFoldDB" id="A0A1K2HS86"/>
<dbReference type="STRING" id="665118.SAMN02983003_0033"/>
<dbReference type="SMART" id="SM00895">
    <property type="entry name" value="FCD"/>
    <property type="match status" value="1"/>
</dbReference>
<feature type="domain" description="HTH gntR-type" evidence="4">
    <location>
        <begin position="15"/>
        <end position="82"/>
    </location>
</feature>
<dbReference type="InterPro" id="IPR008920">
    <property type="entry name" value="TF_FadR/GntR_C"/>
</dbReference>
<keyword evidence="6" id="KW-1185">Reference proteome</keyword>
<accession>A0A1K2HS86</accession>
<keyword evidence="1" id="KW-0805">Transcription regulation</keyword>
<dbReference type="InterPro" id="IPR000524">
    <property type="entry name" value="Tscrpt_reg_HTH_GntR"/>
</dbReference>
<reference evidence="5 6" key="1">
    <citation type="submission" date="2016-11" db="EMBL/GenBank/DDBJ databases">
        <authorList>
            <person name="Jaros S."/>
            <person name="Januszkiewicz K."/>
            <person name="Wedrychowicz H."/>
        </authorList>
    </citation>
    <scope>NUCLEOTIDE SEQUENCE [LARGE SCALE GENOMIC DNA]</scope>
    <source>
        <strain evidence="5 6">ATCC 23634</strain>
    </source>
</reference>
<evidence type="ECO:0000256" key="2">
    <source>
        <dbReference type="ARBA" id="ARBA00023125"/>
    </source>
</evidence>
<evidence type="ECO:0000256" key="1">
    <source>
        <dbReference type="ARBA" id="ARBA00023015"/>
    </source>
</evidence>
<dbReference type="Proteomes" id="UP000183447">
    <property type="component" value="Unassembled WGS sequence"/>
</dbReference>
<dbReference type="CDD" id="cd07377">
    <property type="entry name" value="WHTH_GntR"/>
    <property type="match status" value="1"/>
</dbReference>
<dbReference type="EMBL" id="FPKU01000001">
    <property type="protein sequence ID" value="SFZ80621.1"/>
    <property type="molecule type" value="Genomic_DNA"/>
</dbReference>
<protein>
    <submittedName>
        <fullName evidence="5">DNA-binding transcriptional regulator, GntR family</fullName>
    </submittedName>
</protein>
<dbReference type="Pfam" id="PF07729">
    <property type="entry name" value="FCD"/>
    <property type="match status" value="1"/>
</dbReference>
<dbReference type="Gene3D" id="1.20.120.530">
    <property type="entry name" value="GntR ligand-binding domain-like"/>
    <property type="match status" value="1"/>
</dbReference>
<proteinExistence type="predicted"/>
<evidence type="ECO:0000313" key="6">
    <source>
        <dbReference type="Proteomes" id="UP000183447"/>
    </source>
</evidence>
<dbReference type="InterPro" id="IPR036390">
    <property type="entry name" value="WH_DNA-bd_sf"/>
</dbReference>
<dbReference type="Pfam" id="PF00392">
    <property type="entry name" value="GntR"/>
    <property type="match status" value="1"/>
</dbReference>
<dbReference type="PANTHER" id="PTHR43537:SF5">
    <property type="entry name" value="UXU OPERON TRANSCRIPTIONAL REGULATOR"/>
    <property type="match status" value="1"/>
</dbReference>
<dbReference type="GO" id="GO:0003700">
    <property type="term" value="F:DNA-binding transcription factor activity"/>
    <property type="evidence" value="ECO:0007669"/>
    <property type="project" value="InterPro"/>
</dbReference>